<sequence>MADSGIPYILEAALASISEVLSLSWLEKPPVWLLGGSCGLLLHGVQLNAPPRDIDLYADLEDAEVLHSALSSYSVDGGPEEDYSGGCYSLRSRYRIGDARVELVCGFQIGSGTRRYAVDVQLLLPHALIQDFNGIGYMRLMPAAHELVFNLLRCRGDRCSAIANFMKVNLAGHLPLLQQLVLENGLDEAFGLQLETLLGVSTSIEI</sequence>
<reference evidence="1 2" key="1">
    <citation type="submission" date="2016-10" db="EMBL/GenBank/DDBJ databases">
        <title>Paenibacillus species isolates.</title>
        <authorList>
            <person name="Beno S.M."/>
        </authorList>
    </citation>
    <scope>NUCLEOTIDE SEQUENCE [LARGE SCALE GENOMIC DNA]</scope>
    <source>
        <strain evidence="1 2">FSL H7-0744</strain>
    </source>
</reference>
<comment type="caution">
    <text evidence="1">The sequence shown here is derived from an EMBL/GenBank/DDBJ whole genome shotgun (WGS) entry which is preliminary data.</text>
</comment>
<dbReference type="RefSeq" id="WP_076109863.1">
    <property type="nucleotide sequence ID" value="NZ_MPTB01000006.1"/>
</dbReference>
<dbReference type="SUPFAM" id="SSF81301">
    <property type="entry name" value="Nucleotidyltransferase"/>
    <property type="match status" value="1"/>
</dbReference>
<dbReference type="Proteomes" id="UP000187412">
    <property type="component" value="Unassembled WGS sequence"/>
</dbReference>
<evidence type="ECO:0000313" key="1">
    <source>
        <dbReference type="EMBL" id="OMD50862.1"/>
    </source>
</evidence>
<keyword evidence="2" id="KW-1185">Reference proteome</keyword>
<name>A0ABX3HJQ8_PAEBO</name>
<protein>
    <submittedName>
        <fullName evidence="1">Uncharacterized protein</fullName>
    </submittedName>
</protein>
<dbReference type="InterPro" id="IPR043519">
    <property type="entry name" value="NT_sf"/>
</dbReference>
<gene>
    <name evidence="1" type="ORF">BSK56_06790</name>
</gene>
<evidence type="ECO:0000313" key="2">
    <source>
        <dbReference type="Proteomes" id="UP000187412"/>
    </source>
</evidence>
<proteinExistence type="predicted"/>
<organism evidence="1 2">
    <name type="scientific">Paenibacillus borealis</name>
    <dbReference type="NCBI Taxonomy" id="160799"/>
    <lineage>
        <taxon>Bacteria</taxon>
        <taxon>Bacillati</taxon>
        <taxon>Bacillota</taxon>
        <taxon>Bacilli</taxon>
        <taxon>Bacillales</taxon>
        <taxon>Paenibacillaceae</taxon>
        <taxon>Paenibacillus</taxon>
    </lineage>
</organism>
<accession>A0ABX3HJQ8</accession>
<dbReference type="Gene3D" id="3.30.460.40">
    <property type="match status" value="1"/>
</dbReference>
<dbReference type="EMBL" id="MPTB01000006">
    <property type="protein sequence ID" value="OMD50862.1"/>
    <property type="molecule type" value="Genomic_DNA"/>
</dbReference>